<evidence type="ECO:0000313" key="1">
    <source>
        <dbReference type="EMBL" id="SPS01358.1"/>
    </source>
</evidence>
<dbReference type="Proteomes" id="UP000256805">
    <property type="component" value="Unassembled WGS sequence"/>
</dbReference>
<evidence type="ECO:0008006" key="3">
    <source>
        <dbReference type="Google" id="ProtNLM"/>
    </source>
</evidence>
<evidence type="ECO:0000313" key="2">
    <source>
        <dbReference type="Proteomes" id="UP000256805"/>
    </source>
</evidence>
<accession>A0A375J883</accession>
<reference evidence="1 2" key="1">
    <citation type="submission" date="2018-01" db="EMBL/GenBank/DDBJ databases">
        <authorList>
            <person name="Gaut B.S."/>
            <person name="Morton B.R."/>
            <person name="Clegg M.T."/>
            <person name="Duvall M.R."/>
        </authorList>
    </citation>
    <scope>NUCLEOTIDE SEQUENCE [LARGE SCALE GENOMIC DNA]</scope>
    <source>
        <strain evidence="1">Cupriavidus taiwanensis cmp 52</strain>
    </source>
</reference>
<sequence>MATRWRIYRQIGRLFRHNVTQIRHILTVSFHPLPSQEGTRYGRVTSRIRLN</sequence>
<name>A0A375J883_9BURK</name>
<protein>
    <recommendedName>
        <fullName evidence="3">Transposase</fullName>
    </recommendedName>
</protein>
<proteinExistence type="predicted"/>
<organism evidence="1 2">
    <name type="scientific">Cupriavidus taiwanensis</name>
    <dbReference type="NCBI Taxonomy" id="164546"/>
    <lineage>
        <taxon>Bacteria</taxon>
        <taxon>Pseudomonadati</taxon>
        <taxon>Pseudomonadota</taxon>
        <taxon>Betaproteobacteria</taxon>
        <taxon>Burkholderiales</taxon>
        <taxon>Burkholderiaceae</taxon>
        <taxon>Cupriavidus</taxon>
    </lineage>
</organism>
<dbReference type="AlphaFoldDB" id="A0A375J883"/>
<dbReference type="EMBL" id="OVTA01000043">
    <property type="protein sequence ID" value="SPS01358.1"/>
    <property type="molecule type" value="Genomic_DNA"/>
</dbReference>
<gene>
    <name evidence="1" type="ORF">CBM2634_B20084</name>
</gene>